<dbReference type="InterPro" id="IPR035895">
    <property type="entry name" value="HPr-like_sf"/>
</dbReference>
<comment type="subcellular location">
    <subcellularLocation>
        <location evidence="1">Cytoplasm</location>
    </subcellularLocation>
</comment>
<evidence type="ECO:0000313" key="7">
    <source>
        <dbReference type="Proteomes" id="UP000305675"/>
    </source>
</evidence>
<evidence type="ECO:0000256" key="4">
    <source>
        <dbReference type="ARBA" id="ARBA00022683"/>
    </source>
</evidence>
<feature type="domain" description="HPr" evidence="5">
    <location>
        <begin position="2"/>
        <end position="89"/>
    </location>
</feature>
<dbReference type="SUPFAM" id="SSF55594">
    <property type="entry name" value="HPr-like"/>
    <property type="match status" value="1"/>
</dbReference>
<dbReference type="PROSITE" id="PS51350">
    <property type="entry name" value="PTS_HPR_DOM"/>
    <property type="match status" value="1"/>
</dbReference>
<dbReference type="PROSITE" id="PS00369">
    <property type="entry name" value="PTS_HPR_HIS"/>
    <property type="match status" value="1"/>
</dbReference>
<keyword evidence="3" id="KW-0963">Cytoplasm</keyword>
<comment type="caution">
    <text evidence="6">The sequence shown here is derived from an EMBL/GenBank/DDBJ whole genome shotgun (WGS) entry which is preliminary data.</text>
</comment>
<dbReference type="Pfam" id="PF00381">
    <property type="entry name" value="PTS-HPr"/>
    <property type="match status" value="1"/>
</dbReference>
<dbReference type="PANTHER" id="PTHR33705:SF2">
    <property type="entry name" value="PHOSPHOCARRIER PROTEIN NPR"/>
    <property type="match status" value="1"/>
</dbReference>
<dbReference type="Gene3D" id="3.30.1340.10">
    <property type="entry name" value="HPr-like"/>
    <property type="match status" value="1"/>
</dbReference>
<dbReference type="NCBIfam" id="TIGR01003">
    <property type="entry name" value="PTS_HPr_family"/>
    <property type="match status" value="1"/>
</dbReference>
<organism evidence="6 7">
    <name type="scientific">Ferrimonas aestuarii</name>
    <dbReference type="NCBI Taxonomy" id="2569539"/>
    <lineage>
        <taxon>Bacteria</taxon>
        <taxon>Pseudomonadati</taxon>
        <taxon>Pseudomonadota</taxon>
        <taxon>Gammaproteobacteria</taxon>
        <taxon>Alteromonadales</taxon>
        <taxon>Ferrimonadaceae</taxon>
        <taxon>Ferrimonas</taxon>
    </lineage>
</organism>
<sequence length="90" mass="9848">MSLTRRLKVVNRLGLHARAATRLAQVANSFDAEIEVSHGDQQASANSVLALLMLQTCQGEEVEVHCSGEQAEQAMDAITTLFSSRFDEED</sequence>
<dbReference type="GO" id="GO:0009401">
    <property type="term" value="P:phosphoenolpyruvate-dependent sugar phosphotransferase system"/>
    <property type="evidence" value="ECO:0007669"/>
    <property type="project" value="UniProtKB-KW"/>
</dbReference>
<dbReference type="Proteomes" id="UP000305675">
    <property type="component" value="Unassembled WGS sequence"/>
</dbReference>
<dbReference type="AlphaFoldDB" id="A0A4U1BPG5"/>
<dbReference type="PRINTS" id="PR00107">
    <property type="entry name" value="PHOSPHOCPHPR"/>
</dbReference>
<comment type="similarity">
    <text evidence="2">Belongs to the HPr family.</text>
</comment>
<evidence type="ECO:0000256" key="1">
    <source>
        <dbReference type="ARBA" id="ARBA00004496"/>
    </source>
</evidence>
<evidence type="ECO:0000256" key="2">
    <source>
        <dbReference type="ARBA" id="ARBA00010736"/>
    </source>
</evidence>
<dbReference type="InterPro" id="IPR050399">
    <property type="entry name" value="HPr"/>
</dbReference>
<reference evidence="6 7" key="1">
    <citation type="submission" date="2019-04" db="EMBL/GenBank/DDBJ databases">
        <authorList>
            <person name="Hwang J.C."/>
        </authorList>
    </citation>
    <scope>NUCLEOTIDE SEQUENCE [LARGE SCALE GENOMIC DNA]</scope>
    <source>
        <strain evidence="6 7">IMCC35002</strain>
    </source>
</reference>
<accession>A0A4U1BPG5</accession>
<dbReference type="InterPro" id="IPR000032">
    <property type="entry name" value="HPr-like"/>
</dbReference>
<proteinExistence type="inferred from homology"/>
<dbReference type="PANTHER" id="PTHR33705">
    <property type="entry name" value="PHOSPHOCARRIER PROTEIN HPR"/>
    <property type="match status" value="1"/>
</dbReference>
<evidence type="ECO:0000313" key="6">
    <source>
        <dbReference type="EMBL" id="TKB56305.1"/>
    </source>
</evidence>
<dbReference type="OrthoDB" id="9798965at2"/>
<keyword evidence="7" id="KW-1185">Reference proteome</keyword>
<evidence type="ECO:0000256" key="3">
    <source>
        <dbReference type="ARBA" id="ARBA00022490"/>
    </source>
</evidence>
<name>A0A4U1BPG5_9GAMM</name>
<dbReference type="EMBL" id="SWCJ01000004">
    <property type="protein sequence ID" value="TKB56305.1"/>
    <property type="molecule type" value="Genomic_DNA"/>
</dbReference>
<dbReference type="GO" id="GO:0005737">
    <property type="term" value="C:cytoplasm"/>
    <property type="evidence" value="ECO:0007669"/>
    <property type="project" value="UniProtKB-SubCell"/>
</dbReference>
<gene>
    <name evidence="6" type="ORF">FCL42_07070</name>
</gene>
<evidence type="ECO:0000259" key="5">
    <source>
        <dbReference type="PROSITE" id="PS51350"/>
    </source>
</evidence>
<keyword evidence="4" id="KW-0598">Phosphotransferase system</keyword>
<dbReference type="InterPro" id="IPR001020">
    <property type="entry name" value="PTS_HPr_His_P_site"/>
</dbReference>
<protein>
    <submittedName>
        <fullName evidence="6">HPr family phosphocarrier protein</fullName>
    </submittedName>
</protein>